<dbReference type="InterPro" id="IPR033749">
    <property type="entry name" value="Polyprenyl_synt_CS"/>
</dbReference>
<comment type="cofactor">
    <cofactor evidence="1">
        <name>Mg(2+)</name>
        <dbReference type="ChEBI" id="CHEBI:18420"/>
    </cofactor>
</comment>
<dbReference type="InterPro" id="IPR008949">
    <property type="entry name" value="Isoprenoid_synthase_dom_sf"/>
</dbReference>
<keyword evidence="5" id="KW-0414">Isoprene biosynthesis</keyword>
<dbReference type="GO" id="GO:0008299">
    <property type="term" value="P:isoprenoid biosynthetic process"/>
    <property type="evidence" value="ECO:0007669"/>
    <property type="project" value="UniProtKB-KW"/>
</dbReference>
<protein>
    <submittedName>
        <fullName evidence="6">Uncharacterized protein</fullName>
    </submittedName>
</protein>
<dbReference type="PROSITE" id="PS00444">
    <property type="entry name" value="POLYPRENYL_SYNTHASE_2"/>
    <property type="match status" value="1"/>
</dbReference>
<evidence type="ECO:0000256" key="1">
    <source>
        <dbReference type="ARBA" id="ARBA00001946"/>
    </source>
</evidence>
<dbReference type="Gene3D" id="1.10.600.10">
    <property type="entry name" value="Farnesyl Diphosphate Synthase"/>
    <property type="match status" value="1"/>
</dbReference>
<dbReference type="PANTHER" id="PTHR43281">
    <property type="entry name" value="FARNESYL DIPHOSPHATE SYNTHASE"/>
    <property type="match status" value="1"/>
</dbReference>
<dbReference type="GO" id="GO:0046872">
    <property type="term" value="F:metal ion binding"/>
    <property type="evidence" value="ECO:0007669"/>
    <property type="project" value="UniProtKB-KW"/>
</dbReference>
<gene>
    <name evidence="6" type="ORF">JYZ213_LOCUS33370</name>
</gene>
<keyword evidence="4" id="KW-0460">Magnesium</keyword>
<organism evidence="6 7">
    <name type="scientific">Adineta steineri</name>
    <dbReference type="NCBI Taxonomy" id="433720"/>
    <lineage>
        <taxon>Eukaryota</taxon>
        <taxon>Metazoa</taxon>
        <taxon>Spiralia</taxon>
        <taxon>Gnathifera</taxon>
        <taxon>Rotifera</taxon>
        <taxon>Eurotatoria</taxon>
        <taxon>Bdelloidea</taxon>
        <taxon>Adinetida</taxon>
        <taxon>Adinetidae</taxon>
        <taxon>Adineta</taxon>
    </lineage>
</organism>
<name>A0A815FL98_9BILA</name>
<comment type="caution">
    <text evidence="6">The sequence shown here is derived from an EMBL/GenBank/DDBJ whole genome shotgun (WGS) entry which is preliminary data.</text>
</comment>
<keyword evidence="2" id="KW-0808">Transferase</keyword>
<keyword evidence="3" id="KW-0479">Metal-binding</keyword>
<dbReference type="AlphaFoldDB" id="A0A815FL98"/>
<evidence type="ECO:0000256" key="3">
    <source>
        <dbReference type="ARBA" id="ARBA00022723"/>
    </source>
</evidence>
<evidence type="ECO:0000256" key="2">
    <source>
        <dbReference type="ARBA" id="ARBA00022679"/>
    </source>
</evidence>
<dbReference type="GO" id="GO:0004659">
    <property type="term" value="F:prenyltransferase activity"/>
    <property type="evidence" value="ECO:0007669"/>
    <property type="project" value="InterPro"/>
</dbReference>
<evidence type="ECO:0000256" key="4">
    <source>
        <dbReference type="ARBA" id="ARBA00022842"/>
    </source>
</evidence>
<evidence type="ECO:0000313" key="7">
    <source>
        <dbReference type="Proteomes" id="UP000663845"/>
    </source>
</evidence>
<reference evidence="6" key="1">
    <citation type="submission" date="2021-02" db="EMBL/GenBank/DDBJ databases">
        <authorList>
            <person name="Nowell W R."/>
        </authorList>
    </citation>
    <scope>NUCLEOTIDE SEQUENCE</scope>
</reference>
<dbReference type="PROSITE" id="PS00723">
    <property type="entry name" value="POLYPRENYL_SYNTHASE_1"/>
    <property type="match status" value="1"/>
</dbReference>
<evidence type="ECO:0000313" key="6">
    <source>
        <dbReference type="EMBL" id="CAF1320432.1"/>
    </source>
</evidence>
<dbReference type="PANTHER" id="PTHR43281:SF1">
    <property type="entry name" value="FARNESYL DIPHOSPHATE SYNTHASE"/>
    <property type="match status" value="1"/>
</dbReference>
<dbReference type="EMBL" id="CAJNOG010000629">
    <property type="protein sequence ID" value="CAF1320432.1"/>
    <property type="molecule type" value="Genomic_DNA"/>
</dbReference>
<accession>A0A815FL98</accession>
<proteinExistence type="predicted"/>
<dbReference type="SFLD" id="SFLDS00005">
    <property type="entry name" value="Isoprenoid_Synthase_Type_I"/>
    <property type="match status" value="1"/>
</dbReference>
<sequence>MHTQLKPVPQTEIEHQCCLLPHIDRHTRPIIDLNHEQRRQVEEYVFSKLEEYVQEKSTNLFHLTSLSHIRRRLKRDVKYLSKQFKPYSVSDEKIYQCLDETLERINSQLPNLHSLINSQHELKQLFLTDDLFSSNTTNNQWEQLQIKRANELFPNVYNNEKELLLNYKKSIVDSLTPKKLEDDRLPLKNKDKIDLDFEYNKAEQIGRDYLKQKFDNYKTRQYPNLNLLQEMINLGMEQMIKRPTTDDLNKASLSTNFLLKAFFIIKSKNAYSMSLKNVADDFMFLRFGRSLSNDNNKKDSISKRFTSLIHMFLNTISLLINSIKSDKSHEIILSSITEIDTDLTSENILSPIIYIDQWTWLLEKWKIALQTFPINLTKYGAFGRLIRTTIGVGIARLYGFAENNEYEDLNRKFFQALQMGFYYGIAYALVDGLQDTQNEQQQQQQHIDVDKWLIEMEHILCGDKLDSTLLPQLPITSLLLETFHSLVQLTSNNCISEQTFTDLALLLRSQRSDKKDYDKLYKNDIDLYIGSLMKAHFTYTATAFMGGTQILQNYQRLWTMPFLGQLTDDCRDFNEDRRDKSLTPVTYYAQNNDSTRLNPFFVFLFVCEDLYVQSNREKDTGAFLGRRIIRTLRSLQKDLNEFLIIFTSNSYPHLYKYTLSLEKLFNRVSDPEKSIFRFVNKFAIHYSLNHRNVETFAYDHLSFIEKQLTLINNTNDSIIYGINHSLKAGGKRLRPLLLLMVAQIYNINIERILPLAKAIEYLHTSSLIFDDLPAQDNAPLRRGQPTLHTPIESDKNDIPLSLAEGRAQLVAVDLIAHAIRLVTIDLYREGFSYESINKVTAELSQSMDELCHGQFLDLQAARTNKSLTINELDHIAELKTGKAIEIVLVCPVLLVQQDDSLNITLERLRELGRLMGILFQMKDDLLDVEGNINELGKLTNIDQQNQTVTYISLLGIEQTRNRIDNKRKQAEMILDDLWPQAGTIHDVIRHICERTK</sequence>
<dbReference type="Proteomes" id="UP000663845">
    <property type="component" value="Unassembled WGS sequence"/>
</dbReference>
<dbReference type="Pfam" id="PF00348">
    <property type="entry name" value="polyprenyl_synt"/>
    <property type="match status" value="1"/>
</dbReference>
<dbReference type="SUPFAM" id="SSF48576">
    <property type="entry name" value="Terpenoid synthases"/>
    <property type="match status" value="1"/>
</dbReference>
<dbReference type="InterPro" id="IPR000092">
    <property type="entry name" value="Polyprenyl_synt"/>
</dbReference>
<evidence type="ECO:0000256" key="5">
    <source>
        <dbReference type="ARBA" id="ARBA00023229"/>
    </source>
</evidence>